<feature type="signal peptide" evidence="14">
    <location>
        <begin position="1"/>
        <end position="20"/>
    </location>
</feature>
<evidence type="ECO:0000259" key="15">
    <source>
        <dbReference type="PROSITE" id="PS50011"/>
    </source>
</evidence>
<dbReference type="SUPFAM" id="SSF56112">
    <property type="entry name" value="Protein kinase-like (PK-like)"/>
    <property type="match status" value="1"/>
</dbReference>
<protein>
    <recommendedName>
        <fullName evidence="15">Protein kinase domain-containing protein</fullName>
    </recommendedName>
</protein>
<evidence type="ECO:0000256" key="9">
    <source>
        <dbReference type="ARBA" id="ARBA00022989"/>
    </source>
</evidence>
<evidence type="ECO:0000256" key="4">
    <source>
        <dbReference type="ARBA" id="ARBA00022679"/>
    </source>
</evidence>
<feature type="chain" id="PRO_5044831461" description="Protein kinase domain-containing protein" evidence="14">
    <location>
        <begin position="21"/>
        <end position="901"/>
    </location>
</feature>
<evidence type="ECO:0000256" key="8">
    <source>
        <dbReference type="ARBA" id="ARBA00022840"/>
    </source>
</evidence>
<dbReference type="Pfam" id="PF12819">
    <property type="entry name" value="Malectin_like"/>
    <property type="match status" value="1"/>
</dbReference>
<dbReference type="PROSITE" id="PS00107">
    <property type="entry name" value="PROTEIN_KINASE_ATP"/>
    <property type="match status" value="1"/>
</dbReference>
<dbReference type="GO" id="GO:0005524">
    <property type="term" value="F:ATP binding"/>
    <property type="evidence" value="ECO:0007669"/>
    <property type="project" value="UniProtKB-UniRule"/>
</dbReference>
<dbReference type="GO" id="GO:0004674">
    <property type="term" value="F:protein serine/threonine kinase activity"/>
    <property type="evidence" value="ECO:0007669"/>
    <property type="project" value="UniProtKB-KW"/>
</dbReference>
<proteinExistence type="predicted"/>
<keyword evidence="2" id="KW-0723">Serine/threonine-protein kinase</keyword>
<evidence type="ECO:0000256" key="12">
    <source>
        <dbReference type="PROSITE-ProRule" id="PRU10141"/>
    </source>
</evidence>
<evidence type="ECO:0000256" key="14">
    <source>
        <dbReference type="SAM" id="SignalP"/>
    </source>
</evidence>
<dbReference type="FunFam" id="1.10.510.10:FF:000146">
    <property type="entry name" value="LRR receptor-like serine/threonine-protein kinase IOS1"/>
    <property type="match status" value="1"/>
</dbReference>
<dbReference type="InterPro" id="IPR011009">
    <property type="entry name" value="Kinase-like_dom_sf"/>
</dbReference>
<evidence type="ECO:0000256" key="6">
    <source>
        <dbReference type="ARBA" id="ARBA00022741"/>
    </source>
</evidence>
<evidence type="ECO:0000256" key="5">
    <source>
        <dbReference type="ARBA" id="ARBA00022692"/>
    </source>
</evidence>
<evidence type="ECO:0000256" key="10">
    <source>
        <dbReference type="ARBA" id="ARBA00023136"/>
    </source>
</evidence>
<keyword evidence="3" id="KW-0597">Phosphoprotein</keyword>
<dbReference type="SUPFAM" id="SSF52058">
    <property type="entry name" value="L domain-like"/>
    <property type="match status" value="1"/>
</dbReference>
<evidence type="ECO:0000256" key="13">
    <source>
        <dbReference type="SAM" id="Phobius"/>
    </source>
</evidence>
<evidence type="ECO:0000256" key="11">
    <source>
        <dbReference type="ARBA" id="ARBA00023170"/>
    </source>
</evidence>
<dbReference type="Pfam" id="PF07714">
    <property type="entry name" value="PK_Tyr_Ser-Thr"/>
    <property type="match status" value="1"/>
</dbReference>
<dbReference type="InterPro" id="IPR017441">
    <property type="entry name" value="Protein_kinase_ATP_BS"/>
</dbReference>
<dbReference type="PANTHER" id="PTHR45631">
    <property type="entry name" value="OS07G0107800 PROTEIN-RELATED"/>
    <property type="match status" value="1"/>
</dbReference>
<dbReference type="AlphaFoldDB" id="A0ABD0UW59"/>
<keyword evidence="4" id="KW-0808">Transferase</keyword>
<dbReference type="FunFam" id="3.30.200.20:FF:000162">
    <property type="entry name" value="Adenine nucleotide alpha hydrolase-like domain kinase"/>
    <property type="match status" value="1"/>
</dbReference>
<dbReference type="InterPro" id="IPR008271">
    <property type="entry name" value="Ser/Thr_kinase_AS"/>
</dbReference>
<sequence length="901" mass="101098">MNMILPAIVFFFALFRGICAQEGFVSIQCCSASNFSDPGTNLTWTSDDHLFHSVGRCEPFSVSSRTSSHTKTRFFDKADSNSFCYYLPVLKGQEYLVRATFLHGPIPESFTATPFNFSIGATSISQIDSSLEYFEVEGVFAATNDHTNFCLLSETRNAYISTLELRPLNEAIYLKGNKSNALKLVTRVDLGNKNLDFRFPKDLADRIWPVDLGERGFFKGKILESPDISLHGSNISIPLEVLQTAITDDEELVIYHKDLLTDHNDFLIILYFLELDADVQIGQRVFDIYVNGDKKYASFDILKNENSSNYRVFSSRVKSNGFLNISLVKVLDEAKYGPICNAYEIYQVLQRSTETIQRDVNAVMKLKDELMEENPKLEIFGKWHGDPCTPYFWNGLACEEINGSFVITKLDLSSSYLRGPFPSVIGDMTELKELDVQYTDYNGSIPDWFAGLSKLSKLSIQCNPQLNCKIPPSLSTRKNITVMYVSSGPCDSPSPMKSNIGVIGSVAGGSVGVTFALGIFFSCFYKRPRRTLKSSYPGSKSQGFTDHSIHYPIKNPDVKTFTLEYIKKATSCYQTLIGEGGFGIVYRGTLPYGQEVAVKVRSATSVQGTREFDNEVNLLSKLQHDNLVPLLGYCCENDQQILVYPFMSNGSLQERLYGEASKRKVLDWPTRLSIALGAARGLLYLHTYPGRCIIHRDVKSSNILLDQSMCGKVADFGFSKYAPQEGDSGVSLEVRGTAGYLDPEYYCTQQLSTKSDVFSYGVVLLEIVTGREPLNIHRPRNEWSLVEWAKPFIREQRIDEMVDPNIKGSYHAEAMWRVVEAALACIEPFSAYRPNMIDIVRELEDALIIENNASEYMRSIESFGGSNRFQYSIDRKIPGLALTPSEPSSGFCQIIPAPQPR</sequence>
<dbReference type="Proteomes" id="UP001552299">
    <property type="component" value="Unassembled WGS sequence"/>
</dbReference>
<dbReference type="PANTHER" id="PTHR45631:SF27">
    <property type="entry name" value="PROTEIN KINASE DOMAIN-CONTAINING PROTEIN"/>
    <property type="match status" value="1"/>
</dbReference>
<keyword evidence="6 12" id="KW-0547">Nucleotide-binding</keyword>
<dbReference type="EMBL" id="JANQDX010000011">
    <property type="protein sequence ID" value="KAL0916860.1"/>
    <property type="molecule type" value="Genomic_DNA"/>
</dbReference>
<feature type="binding site" evidence="12">
    <location>
        <position position="599"/>
    </location>
    <ligand>
        <name>ATP</name>
        <dbReference type="ChEBI" id="CHEBI:30616"/>
    </ligand>
</feature>
<organism evidence="16 17">
    <name type="scientific">Dendrobium thyrsiflorum</name>
    <name type="common">Pinecone-like raceme dendrobium</name>
    <name type="synonym">Orchid</name>
    <dbReference type="NCBI Taxonomy" id="117978"/>
    <lineage>
        <taxon>Eukaryota</taxon>
        <taxon>Viridiplantae</taxon>
        <taxon>Streptophyta</taxon>
        <taxon>Embryophyta</taxon>
        <taxon>Tracheophyta</taxon>
        <taxon>Spermatophyta</taxon>
        <taxon>Magnoliopsida</taxon>
        <taxon>Liliopsida</taxon>
        <taxon>Asparagales</taxon>
        <taxon>Orchidaceae</taxon>
        <taxon>Epidendroideae</taxon>
        <taxon>Malaxideae</taxon>
        <taxon>Dendrobiinae</taxon>
        <taxon>Dendrobium</taxon>
    </lineage>
</organism>
<keyword evidence="17" id="KW-1185">Reference proteome</keyword>
<comment type="caution">
    <text evidence="16">The sequence shown here is derived from an EMBL/GenBank/DDBJ whole genome shotgun (WGS) entry which is preliminary data.</text>
</comment>
<dbReference type="Gene3D" id="3.30.200.20">
    <property type="entry name" value="Phosphorylase Kinase, domain 1"/>
    <property type="match status" value="1"/>
</dbReference>
<keyword evidence="14" id="KW-0732">Signal</keyword>
<dbReference type="Gene3D" id="1.10.510.10">
    <property type="entry name" value="Transferase(Phosphotransferase) domain 1"/>
    <property type="match status" value="1"/>
</dbReference>
<evidence type="ECO:0000256" key="1">
    <source>
        <dbReference type="ARBA" id="ARBA00004162"/>
    </source>
</evidence>
<reference evidence="16 17" key="1">
    <citation type="journal article" date="2024" name="Plant Biotechnol. J.">
        <title>Dendrobium thyrsiflorum genome and its molecular insights into genes involved in important horticultural traits.</title>
        <authorList>
            <person name="Chen B."/>
            <person name="Wang J.Y."/>
            <person name="Zheng P.J."/>
            <person name="Li K.L."/>
            <person name="Liang Y.M."/>
            <person name="Chen X.F."/>
            <person name="Zhang C."/>
            <person name="Zhao X."/>
            <person name="He X."/>
            <person name="Zhang G.Q."/>
            <person name="Liu Z.J."/>
            <person name="Xu Q."/>
        </authorList>
    </citation>
    <scope>NUCLEOTIDE SEQUENCE [LARGE SCALE GENOMIC DNA]</scope>
    <source>
        <strain evidence="16">GZMU011</strain>
    </source>
</reference>
<keyword evidence="7" id="KW-0418">Kinase</keyword>
<dbReference type="InterPro" id="IPR001245">
    <property type="entry name" value="Ser-Thr/Tyr_kinase_cat_dom"/>
</dbReference>
<dbReference type="PROSITE" id="PS00108">
    <property type="entry name" value="PROTEIN_KINASE_ST"/>
    <property type="match status" value="1"/>
</dbReference>
<dbReference type="CDD" id="cd14066">
    <property type="entry name" value="STKc_IRAK"/>
    <property type="match status" value="1"/>
</dbReference>
<keyword evidence="5 13" id="KW-0812">Transmembrane</keyword>
<dbReference type="Gene3D" id="3.80.10.10">
    <property type="entry name" value="Ribonuclease Inhibitor"/>
    <property type="match status" value="1"/>
</dbReference>
<keyword evidence="9 13" id="KW-1133">Transmembrane helix</keyword>
<dbReference type="InterPro" id="IPR024788">
    <property type="entry name" value="Malectin-like_Carb-bd_dom"/>
</dbReference>
<dbReference type="InterPro" id="IPR032675">
    <property type="entry name" value="LRR_dom_sf"/>
</dbReference>
<evidence type="ECO:0000313" key="16">
    <source>
        <dbReference type="EMBL" id="KAL0916860.1"/>
    </source>
</evidence>
<gene>
    <name evidence="16" type="ORF">M5K25_014406</name>
</gene>
<name>A0ABD0UW59_DENTH</name>
<dbReference type="InterPro" id="IPR000719">
    <property type="entry name" value="Prot_kinase_dom"/>
</dbReference>
<evidence type="ECO:0000256" key="3">
    <source>
        <dbReference type="ARBA" id="ARBA00022553"/>
    </source>
</evidence>
<dbReference type="GO" id="GO:0005886">
    <property type="term" value="C:plasma membrane"/>
    <property type="evidence" value="ECO:0007669"/>
    <property type="project" value="UniProtKB-SubCell"/>
</dbReference>
<dbReference type="SMART" id="SM00220">
    <property type="entry name" value="S_TKc"/>
    <property type="match status" value="1"/>
</dbReference>
<dbReference type="Gene3D" id="2.60.120.430">
    <property type="entry name" value="Galactose-binding lectin"/>
    <property type="match status" value="1"/>
</dbReference>
<keyword evidence="10 13" id="KW-0472">Membrane</keyword>
<feature type="domain" description="Protein kinase" evidence="15">
    <location>
        <begin position="571"/>
        <end position="848"/>
    </location>
</feature>
<feature type="transmembrane region" description="Helical" evidence="13">
    <location>
        <begin position="500"/>
        <end position="525"/>
    </location>
</feature>
<comment type="subcellular location">
    <subcellularLocation>
        <location evidence="1">Cell membrane</location>
        <topology evidence="1">Single-pass membrane protein</topology>
    </subcellularLocation>
</comment>
<keyword evidence="11" id="KW-0675">Receptor</keyword>
<evidence type="ECO:0000313" key="17">
    <source>
        <dbReference type="Proteomes" id="UP001552299"/>
    </source>
</evidence>
<dbReference type="PROSITE" id="PS50011">
    <property type="entry name" value="PROTEIN_KINASE_DOM"/>
    <property type="match status" value="1"/>
</dbReference>
<accession>A0ABD0UW59</accession>
<evidence type="ECO:0000256" key="2">
    <source>
        <dbReference type="ARBA" id="ARBA00022527"/>
    </source>
</evidence>
<keyword evidence="8 12" id="KW-0067">ATP-binding</keyword>
<evidence type="ECO:0000256" key="7">
    <source>
        <dbReference type="ARBA" id="ARBA00022777"/>
    </source>
</evidence>